<evidence type="ECO:0000313" key="1">
    <source>
        <dbReference type="EMBL" id="OCA76391.1"/>
    </source>
</evidence>
<evidence type="ECO:0000313" key="2">
    <source>
        <dbReference type="Proteomes" id="UP000092651"/>
    </source>
</evidence>
<dbReference type="AlphaFoldDB" id="A0A1B8ZXS1"/>
<organism evidence="1 2">
    <name type="scientific">Chryseobacterium artocarpi</name>
    <dbReference type="NCBI Taxonomy" id="1414727"/>
    <lineage>
        <taxon>Bacteria</taxon>
        <taxon>Pseudomonadati</taxon>
        <taxon>Bacteroidota</taxon>
        <taxon>Flavobacteriia</taxon>
        <taxon>Flavobacteriales</taxon>
        <taxon>Weeksellaceae</taxon>
        <taxon>Chryseobacterium group</taxon>
        <taxon>Chryseobacterium</taxon>
    </lineage>
</organism>
<comment type="caution">
    <text evidence="1">The sequence shown here is derived from an EMBL/GenBank/DDBJ whole genome shotgun (WGS) entry which is preliminary data.</text>
</comment>
<reference evidence="1 2" key="1">
    <citation type="submission" date="2016-07" db="EMBL/GenBank/DDBJ databases">
        <authorList>
            <person name="Jeong J.-J."/>
            <person name="Kim D.W."/>
            <person name="Sang M.K."/>
            <person name="Choi I.-G."/>
            <person name="Kim K.D."/>
        </authorList>
    </citation>
    <scope>NUCLEOTIDE SEQUENCE [LARGE SCALE GENOMIC DNA]</scope>
    <source>
        <strain evidence="1 2">UTM-3</strain>
    </source>
</reference>
<protein>
    <submittedName>
        <fullName evidence="1">Uncharacterized protein</fullName>
    </submittedName>
</protein>
<dbReference type="EMBL" id="MAYH01000012">
    <property type="protein sequence ID" value="OCA76391.1"/>
    <property type="molecule type" value="Genomic_DNA"/>
</dbReference>
<sequence length="66" mass="7859">MIQDLNTNGFPYFIGLERQFSILSEKNDREKLVKEILFFSDGKIVINKFWTFKEDDGQWKVLSLVE</sequence>
<proteinExistence type="predicted"/>
<accession>A0A1B8ZXS1</accession>
<name>A0A1B8ZXS1_9FLAO</name>
<keyword evidence="2" id="KW-1185">Reference proteome</keyword>
<gene>
    <name evidence="1" type="ORF">BBI01_06785</name>
</gene>
<dbReference type="Proteomes" id="UP000092651">
    <property type="component" value="Unassembled WGS sequence"/>
</dbReference>